<dbReference type="InterPro" id="IPR026832">
    <property type="entry name" value="Asteroid"/>
</dbReference>
<dbReference type="Gene3D" id="3.40.50.1010">
    <property type="entry name" value="5'-nuclease"/>
    <property type="match status" value="1"/>
</dbReference>
<accession>A0A409WE75</accession>
<dbReference type="InterPro" id="IPR029060">
    <property type="entry name" value="PIN-like_dom_sf"/>
</dbReference>
<evidence type="ECO:0000313" key="4">
    <source>
        <dbReference type="Proteomes" id="UP000284706"/>
    </source>
</evidence>
<dbReference type="OrthoDB" id="25987at2759"/>
<gene>
    <name evidence="3" type="ORF">CVT26_001753</name>
</gene>
<comment type="similarity">
    <text evidence="1">Belongs to the asteroid family.</text>
</comment>
<dbReference type="InParanoid" id="A0A409WE75"/>
<keyword evidence="4" id="KW-1185">Reference proteome</keyword>
<dbReference type="PANTHER" id="PTHR15665">
    <property type="entry name" value="ASTEROID PROTEIN"/>
    <property type="match status" value="1"/>
</dbReference>
<dbReference type="Proteomes" id="UP000284706">
    <property type="component" value="Unassembled WGS sequence"/>
</dbReference>
<proteinExistence type="inferred from homology"/>
<dbReference type="SUPFAM" id="SSF88723">
    <property type="entry name" value="PIN domain-like"/>
    <property type="match status" value="1"/>
</dbReference>
<dbReference type="AlphaFoldDB" id="A0A409WE75"/>
<comment type="caution">
    <text evidence="3">The sequence shown here is derived from an EMBL/GenBank/DDBJ whole genome shotgun (WGS) entry which is preliminary data.</text>
</comment>
<sequence length="822" mass="91055">MGVHGLTTYLRENRRSLSTTTLASSSKTPVPIVVDGWSFIYNLYQSSGLPWVYGGEYVEFVRLIKEVVEAWIAVGLQVYFVFDGACPELKFPTVISRLGQSQVLPAQLFFRTSAVSRSTGRFLNENRILPPLAYSACIHALETLRSTVSGLEVHYADEEGDPYAVELAGRVGGYVVGNDSDFVIFNAEGYRGYIPMEEMVWQTPLPEIVPPVEEDDGDFQIVRKPKAKKKTPQRQQDVAGLLPPENKEQLSLSMVSYSPEALANHLNIPTTLLPLFGALVGNDYSKESEFNARKIQALFFERNLTSSQRIDKVARTMHSIVSQPKAKQQPASVMDLIDRTVNALLTRMIGTLGSGEIEGIVDKIVNATLQYAIPKYAGTLVGREGLWPTSICALHEPEACTILPFISHNVMRQAEISDQADPALLEAREKYLDAYRNGLLSPKTMDTLSTGSSWARLFLENPDFETVGRSIGRPIRVWVHAILQDTVGLPSTEAESTGSAREDETEEESDGDELIDVVESDEEDENGADLLAPLKGELHRLHSDHASVDSTDQGTEPPPSIVSHRRLSNSPPNVTEYLRRGTRIAQEMTKVQPLAELLSSISLSDYAEEQAPPLVLRAEDERLTVFLRILKSDIPSVRRLPPEAMMSVLAVRWVVQTLHSRWQESGSRDREKELWTQREARCFLSSFAWASTDVFQGIYLESDPPPIEDRNVQLMAQALMALESIEQLCQALLLLDRVPVNAHQLSGKAFHALLTDTAPSQITLPESIWEATLGGLSDLFQEERPKKGKKVKAAKPQPAPSGSRATAVKGHSLFAMLGDTEA</sequence>
<name>A0A409WE75_9AGAR</name>
<feature type="region of interest" description="Disordered" evidence="2">
    <location>
        <begin position="784"/>
        <end position="810"/>
    </location>
</feature>
<organism evidence="3 4">
    <name type="scientific">Gymnopilus dilepis</name>
    <dbReference type="NCBI Taxonomy" id="231916"/>
    <lineage>
        <taxon>Eukaryota</taxon>
        <taxon>Fungi</taxon>
        <taxon>Dikarya</taxon>
        <taxon>Basidiomycota</taxon>
        <taxon>Agaricomycotina</taxon>
        <taxon>Agaricomycetes</taxon>
        <taxon>Agaricomycetidae</taxon>
        <taxon>Agaricales</taxon>
        <taxon>Agaricineae</taxon>
        <taxon>Hymenogastraceae</taxon>
        <taxon>Gymnopilus</taxon>
    </lineage>
</organism>
<evidence type="ECO:0000313" key="3">
    <source>
        <dbReference type="EMBL" id="PPQ76786.1"/>
    </source>
</evidence>
<evidence type="ECO:0000256" key="2">
    <source>
        <dbReference type="SAM" id="MobiDB-lite"/>
    </source>
</evidence>
<evidence type="ECO:0000256" key="1">
    <source>
        <dbReference type="ARBA" id="ARBA00007398"/>
    </source>
</evidence>
<feature type="region of interest" description="Disordered" evidence="2">
    <location>
        <begin position="546"/>
        <end position="573"/>
    </location>
</feature>
<dbReference type="EMBL" id="NHYE01005120">
    <property type="protein sequence ID" value="PPQ76786.1"/>
    <property type="molecule type" value="Genomic_DNA"/>
</dbReference>
<feature type="region of interest" description="Disordered" evidence="2">
    <location>
        <begin position="489"/>
        <end position="513"/>
    </location>
</feature>
<dbReference type="STRING" id="231916.A0A409WE75"/>
<dbReference type="PANTHER" id="PTHR15665:SF1">
    <property type="entry name" value="PROTEIN ASTEROID HOMOLOG 1"/>
    <property type="match status" value="1"/>
</dbReference>
<protein>
    <submittedName>
        <fullName evidence="3">Uncharacterized protein</fullName>
    </submittedName>
</protein>
<reference evidence="3 4" key="1">
    <citation type="journal article" date="2018" name="Evol. Lett.">
        <title>Horizontal gene cluster transfer increased hallucinogenic mushroom diversity.</title>
        <authorList>
            <person name="Reynolds H.T."/>
            <person name="Vijayakumar V."/>
            <person name="Gluck-Thaler E."/>
            <person name="Korotkin H.B."/>
            <person name="Matheny P.B."/>
            <person name="Slot J.C."/>
        </authorList>
    </citation>
    <scope>NUCLEOTIDE SEQUENCE [LARGE SCALE GENOMIC DNA]</scope>
    <source>
        <strain evidence="3 4">SRW20</strain>
    </source>
</reference>
<feature type="compositionally biased region" description="Acidic residues" evidence="2">
    <location>
        <begin position="503"/>
        <end position="513"/>
    </location>
</feature>